<reference evidence="2 3" key="1">
    <citation type="submission" date="2021-02" db="EMBL/GenBank/DDBJ databases">
        <authorList>
            <person name="Han P."/>
        </authorList>
    </citation>
    <scope>NUCLEOTIDE SEQUENCE [LARGE SCALE GENOMIC DNA]</scope>
    <source>
        <strain evidence="2">Candidatus Nitrospira sp. ZN2</strain>
    </source>
</reference>
<evidence type="ECO:0000259" key="1">
    <source>
        <dbReference type="Pfam" id="PF02169"/>
    </source>
</evidence>
<keyword evidence="3" id="KW-1185">Reference proteome</keyword>
<evidence type="ECO:0000313" key="2">
    <source>
        <dbReference type="EMBL" id="CAE6786425.1"/>
    </source>
</evidence>
<proteinExistence type="predicted"/>
<accession>A0ABN7M5U3</accession>
<dbReference type="Pfam" id="PF02169">
    <property type="entry name" value="LPP20"/>
    <property type="match status" value="1"/>
</dbReference>
<evidence type="ECO:0000313" key="3">
    <source>
        <dbReference type="Proteomes" id="UP000675880"/>
    </source>
</evidence>
<dbReference type="EMBL" id="CAJNBJ010000018">
    <property type="protein sequence ID" value="CAE6786425.1"/>
    <property type="molecule type" value="Genomic_DNA"/>
</dbReference>
<dbReference type="InterPro" id="IPR024952">
    <property type="entry name" value="LPP20-like_dom"/>
</dbReference>
<name>A0ABN7M5U3_9BACT</name>
<comment type="caution">
    <text evidence="2">The sequence shown here is derived from an EMBL/GenBank/DDBJ whole genome shotgun (WGS) entry which is preliminary data.</text>
</comment>
<feature type="domain" description="Lipoprotein LPP20-like" evidence="1">
    <location>
        <begin position="36"/>
        <end position="141"/>
    </location>
</feature>
<dbReference type="Gene3D" id="3.10.28.20">
    <property type="entry name" value="Acetamidase/Formamidase-like domains"/>
    <property type="match status" value="1"/>
</dbReference>
<dbReference type="Proteomes" id="UP000675880">
    <property type="component" value="Unassembled WGS sequence"/>
</dbReference>
<organism evidence="2 3">
    <name type="scientific">Nitrospira defluvii</name>
    <dbReference type="NCBI Taxonomy" id="330214"/>
    <lineage>
        <taxon>Bacteria</taxon>
        <taxon>Pseudomonadati</taxon>
        <taxon>Nitrospirota</taxon>
        <taxon>Nitrospiria</taxon>
        <taxon>Nitrospirales</taxon>
        <taxon>Nitrospiraceae</taxon>
        <taxon>Nitrospira</taxon>
    </lineage>
</organism>
<gene>
    <name evidence="2" type="ORF">NSPZN2_50131</name>
</gene>
<sequence length="379" mass="41350">MRSWLTFLMKRSSGAGLAIVLVLCAGCGWMGGPARPAWIDGNSAQYPASQYLVGVGQADSRPQATEQAYAAVSRIFKAEITAQAKDWESYLVVESRGQTNTERRLTLDNVTRVTTDKVLENVQILDTWFDQKARQYYALAGMNRAQAESAMVERLAELDRTIQTQVTEASHTQDKLSRVRNLKRAAKNLVLREAYNTDLRTIRSTGQGSPAAYRVAELTAELEQFLSTQYGMAVEVSGEQAEPLERALIEGLAQEGFSVAGHGAASGTTPVELLIKGTVRLWPIEVHDPHFRYVRWCTDAVIEETATHRVIGAVSRGGKEGHVTEREATAKAVRVMQQEFSAELARSVAAHVYGETDLPVAAAAPSGCPKETGASPLGR</sequence>
<protein>
    <recommendedName>
        <fullName evidence="1">Lipoprotein LPP20-like domain-containing protein</fullName>
    </recommendedName>
</protein>